<feature type="region of interest" description="Disordered" evidence="1">
    <location>
        <begin position="133"/>
        <end position="169"/>
    </location>
</feature>
<proteinExistence type="predicted"/>
<evidence type="ECO:0000313" key="2">
    <source>
        <dbReference type="EMBL" id="KAJ1197169.1"/>
    </source>
</evidence>
<evidence type="ECO:0000256" key="1">
    <source>
        <dbReference type="SAM" id="MobiDB-lite"/>
    </source>
</evidence>
<keyword evidence="3" id="KW-1185">Reference proteome</keyword>
<comment type="caution">
    <text evidence="2">The sequence shown here is derived from an EMBL/GenBank/DDBJ whole genome shotgun (WGS) entry which is preliminary data.</text>
</comment>
<dbReference type="AlphaFoldDB" id="A0AAV7VAQ7"/>
<evidence type="ECO:0000313" key="3">
    <source>
        <dbReference type="Proteomes" id="UP001066276"/>
    </source>
</evidence>
<protein>
    <submittedName>
        <fullName evidence="2">Uncharacterized protein</fullName>
    </submittedName>
</protein>
<accession>A0AAV7VAQ7</accession>
<reference evidence="2" key="1">
    <citation type="journal article" date="2022" name="bioRxiv">
        <title>Sequencing and chromosome-scale assembly of the giantPleurodeles waltlgenome.</title>
        <authorList>
            <person name="Brown T."/>
            <person name="Elewa A."/>
            <person name="Iarovenko S."/>
            <person name="Subramanian E."/>
            <person name="Araus A.J."/>
            <person name="Petzold A."/>
            <person name="Susuki M."/>
            <person name="Suzuki K.-i.T."/>
            <person name="Hayashi T."/>
            <person name="Toyoda A."/>
            <person name="Oliveira C."/>
            <person name="Osipova E."/>
            <person name="Leigh N.D."/>
            <person name="Simon A."/>
            <person name="Yun M.H."/>
        </authorList>
    </citation>
    <scope>NUCLEOTIDE SEQUENCE</scope>
    <source>
        <strain evidence="2">20211129_DDA</strain>
        <tissue evidence="2">Liver</tissue>
    </source>
</reference>
<feature type="region of interest" description="Disordered" evidence="1">
    <location>
        <begin position="67"/>
        <end position="99"/>
    </location>
</feature>
<sequence length="169" mass="17632">MRLRVPVCIYGEQGFRGQCVGGEGFMRGRAVVGSGQSYGAVGAWGQYGGGGDVDRFHTDTSDLSWQEVAGQSGDDPGDHGATQRPWGEEKAGHRAASWMASSVEGSRTHGATDAPWGQCEVRGCAPTGVAFPGEQHPGTSGGDRGLRAAPAAKSKHGELHQWIGKEPVT</sequence>
<dbReference type="Proteomes" id="UP001066276">
    <property type="component" value="Chromosome 2_1"/>
</dbReference>
<name>A0AAV7VAQ7_PLEWA</name>
<dbReference type="EMBL" id="JANPWB010000003">
    <property type="protein sequence ID" value="KAJ1197169.1"/>
    <property type="molecule type" value="Genomic_DNA"/>
</dbReference>
<organism evidence="2 3">
    <name type="scientific">Pleurodeles waltl</name>
    <name type="common">Iberian ribbed newt</name>
    <dbReference type="NCBI Taxonomy" id="8319"/>
    <lineage>
        <taxon>Eukaryota</taxon>
        <taxon>Metazoa</taxon>
        <taxon>Chordata</taxon>
        <taxon>Craniata</taxon>
        <taxon>Vertebrata</taxon>
        <taxon>Euteleostomi</taxon>
        <taxon>Amphibia</taxon>
        <taxon>Batrachia</taxon>
        <taxon>Caudata</taxon>
        <taxon>Salamandroidea</taxon>
        <taxon>Salamandridae</taxon>
        <taxon>Pleurodelinae</taxon>
        <taxon>Pleurodeles</taxon>
    </lineage>
</organism>
<gene>
    <name evidence="2" type="ORF">NDU88_001031</name>
</gene>